<dbReference type="OMA" id="AYATFFK"/>
<evidence type="ECO:0000313" key="2">
    <source>
        <dbReference type="EMBL" id="ELA48161.1"/>
    </source>
</evidence>
<name>L2GWV7_VAVCU</name>
<dbReference type="STRING" id="948595.L2GWV7"/>
<dbReference type="GO" id="GO:0003677">
    <property type="term" value="F:DNA binding"/>
    <property type="evidence" value="ECO:0007669"/>
    <property type="project" value="UniProtKB-KW"/>
</dbReference>
<dbReference type="PANTHER" id="PTHR13356:SF0">
    <property type="entry name" value="SOSS COMPLEX SUBUNIT B HOMOLOG"/>
    <property type="match status" value="1"/>
</dbReference>
<dbReference type="OrthoDB" id="295715at2759"/>
<gene>
    <name evidence="2" type="ORF">VCUG_00399</name>
</gene>
<dbReference type="VEuPathDB" id="MicrosporidiaDB:VCUG_00399"/>
<dbReference type="GO" id="GO:0044818">
    <property type="term" value="P:mitotic G2/M transition checkpoint"/>
    <property type="evidence" value="ECO:0007669"/>
    <property type="project" value="TreeGrafter"/>
</dbReference>
<dbReference type="HOGENOM" id="CLU_102724_3_2_1"/>
<dbReference type="InterPro" id="IPR012340">
    <property type="entry name" value="NA-bd_OB-fold"/>
</dbReference>
<dbReference type="EMBL" id="GL877407">
    <property type="protein sequence ID" value="ELA48161.1"/>
    <property type="molecule type" value="Genomic_DNA"/>
</dbReference>
<keyword evidence="3" id="KW-1185">Reference proteome</keyword>
<dbReference type="InParanoid" id="L2GWV7"/>
<organism evidence="2 3">
    <name type="scientific">Vavraia culicis (isolate floridensis)</name>
    <name type="common">Microsporidian parasite</name>
    <dbReference type="NCBI Taxonomy" id="948595"/>
    <lineage>
        <taxon>Eukaryota</taxon>
        <taxon>Fungi</taxon>
        <taxon>Fungi incertae sedis</taxon>
        <taxon>Microsporidia</taxon>
        <taxon>Pleistophoridae</taxon>
        <taxon>Vavraia</taxon>
    </lineage>
</organism>
<dbReference type="InterPro" id="IPR051231">
    <property type="entry name" value="SOSS-B"/>
</dbReference>
<dbReference type="SUPFAM" id="SSF50249">
    <property type="entry name" value="Nucleic acid-binding proteins"/>
    <property type="match status" value="1"/>
</dbReference>
<dbReference type="RefSeq" id="XP_008073417.1">
    <property type="nucleotide sequence ID" value="XM_008075226.1"/>
</dbReference>
<dbReference type="GO" id="GO:0070876">
    <property type="term" value="C:SOSS complex"/>
    <property type="evidence" value="ECO:0007669"/>
    <property type="project" value="TreeGrafter"/>
</dbReference>
<dbReference type="AlphaFoldDB" id="L2GWV7"/>
<dbReference type="GO" id="GO:0000724">
    <property type="term" value="P:double-strand break repair via homologous recombination"/>
    <property type="evidence" value="ECO:0007669"/>
    <property type="project" value="TreeGrafter"/>
</dbReference>
<dbReference type="PANTHER" id="PTHR13356">
    <property type="entry name" value="OB FOLD NUCLEIC ACID BINDING PROTEIN-RELATED"/>
    <property type="match status" value="1"/>
</dbReference>
<dbReference type="GO" id="GO:0010212">
    <property type="term" value="P:response to ionizing radiation"/>
    <property type="evidence" value="ECO:0007669"/>
    <property type="project" value="TreeGrafter"/>
</dbReference>
<proteinExistence type="predicted"/>
<evidence type="ECO:0000256" key="1">
    <source>
        <dbReference type="ARBA" id="ARBA00023125"/>
    </source>
</evidence>
<dbReference type="GeneID" id="19878286"/>
<evidence type="ECO:0008006" key="4">
    <source>
        <dbReference type="Google" id="ProtNLM"/>
    </source>
</evidence>
<protein>
    <recommendedName>
        <fullName evidence="4">OB domain-containing protein</fullName>
    </recommendedName>
</protein>
<accession>L2GWV7</accession>
<evidence type="ECO:0000313" key="3">
    <source>
        <dbReference type="Proteomes" id="UP000011081"/>
    </source>
</evidence>
<reference evidence="3" key="1">
    <citation type="submission" date="2011-03" db="EMBL/GenBank/DDBJ databases">
        <title>The genome sequence of Vavraia culicis strain floridensis.</title>
        <authorList>
            <consortium name="The Broad Institute Genome Sequencing Platform"/>
            <person name="Cuomo C."/>
            <person name="Becnel J."/>
            <person name="Sanscrainte N."/>
            <person name="Young S.K."/>
            <person name="Zeng Q."/>
            <person name="Gargeya S."/>
            <person name="Fitzgerald M."/>
            <person name="Haas B."/>
            <person name="Abouelleil A."/>
            <person name="Alvarado L."/>
            <person name="Arachchi H.M."/>
            <person name="Berlin A."/>
            <person name="Chapman S.B."/>
            <person name="Gearin G."/>
            <person name="Goldberg J."/>
            <person name="Griggs A."/>
            <person name="Gujja S."/>
            <person name="Hansen M."/>
            <person name="Heiman D."/>
            <person name="Howarth C."/>
            <person name="Larimer J."/>
            <person name="Lui A."/>
            <person name="MacDonald P.J.P."/>
            <person name="McCowen C."/>
            <person name="Montmayeur A."/>
            <person name="Murphy C."/>
            <person name="Neiman D."/>
            <person name="Pearson M."/>
            <person name="Priest M."/>
            <person name="Roberts A."/>
            <person name="Saif S."/>
            <person name="Shea T."/>
            <person name="Sisk P."/>
            <person name="Stolte C."/>
            <person name="Sykes S."/>
            <person name="Wortman J."/>
            <person name="Nusbaum C."/>
            <person name="Birren B."/>
        </authorList>
    </citation>
    <scope>NUCLEOTIDE SEQUENCE [LARGE SCALE GENOMIC DNA]</scope>
    <source>
        <strain evidence="3">floridensis</strain>
    </source>
</reference>
<sequence length="108" mass="12469">MKISDISAYNKNFELTFMVIKSLGHIKTKDNDMVYSYLVADDTGSVEYSIFNQSLHLGDIIMVNYAYATFFKGRLRVYNSELTVAKRIGEFCFSFRTSPNISEKHRSE</sequence>
<dbReference type="Gene3D" id="2.40.50.140">
    <property type="entry name" value="Nucleic acid-binding proteins"/>
    <property type="match status" value="1"/>
</dbReference>
<keyword evidence="1" id="KW-0238">DNA-binding</keyword>
<dbReference type="Proteomes" id="UP000011081">
    <property type="component" value="Unassembled WGS sequence"/>
</dbReference>